<proteinExistence type="predicted"/>
<dbReference type="Proteomes" id="UP000265618">
    <property type="component" value="Unassembled WGS sequence"/>
</dbReference>
<dbReference type="EMBL" id="BDIP01000098">
    <property type="protein sequence ID" value="GIQ80054.1"/>
    <property type="molecule type" value="Genomic_DNA"/>
</dbReference>
<dbReference type="SUPFAM" id="SSF52540">
    <property type="entry name" value="P-loop containing nucleoside triphosphate hydrolases"/>
    <property type="match status" value="1"/>
</dbReference>
<evidence type="ECO:0000313" key="2">
    <source>
        <dbReference type="Proteomes" id="UP000265618"/>
    </source>
</evidence>
<dbReference type="InterPro" id="IPR036961">
    <property type="entry name" value="Kinesin_motor_dom_sf"/>
</dbReference>
<dbReference type="AlphaFoldDB" id="A0A9K3GDP8"/>
<protein>
    <submittedName>
        <fullName evidence="1">Uncharacterized protein</fullName>
    </submittedName>
</protein>
<sequence>MRKTGAHVRVFVKVRPPAPGEHCVTDGGAPVVSVGLPEDDGINRSLHITESEYDARHFTFDSVFGSGGRGKRGRGTDRDTGAEGVYHMAAEPLVEDVCEGRSAVLVGMGGALGIGNNAQCSKRDSGKGGSSIASLAIRQLYEHGEILTLGAVEISRNKVHDIRTGRPLTVRHSRERGFYVEGLKYEEAVPTVGKVGRI</sequence>
<organism evidence="1 2">
    <name type="scientific">Kipferlia bialata</name>
    <dbReference type="NCBI Taxonomy" id="797122"/>
    <lineage>
        <taxon>Eukaryota</taxon>
        <taxon>Metamonada</taxon>
        <taxon>Carpediemonas-like organisms</taxon>
        <taxon>Kipferlia</taxon>
    </lineage>
</organism>
<keyword evidence="2" id="KW-1185">Reference proteome</keyword>
<comment type="caution">
    <text evidence="1">The sequence shown here is derived from an EMBL/GenBank/DDBJ whole genome shotgun (WGS) entry which is preliminary data.</text>
</comment>
<gene>
    <name evidence="1" type="ORF">KIPB_000787</name>
</gene>
<dbReference type="Gene3D" id="3.40.850.10">
    <property type="entry name" value="Kinesin motor domain"/>
    <property type="match status" value="1"/>
</dbReference>
<evidence type="ECO:0000313" key="1">
    <source>
        <dbReference type="EMBL" id="GIQ80054.1"/>
    </source>
</evidence>
<name>A0A9K3GDP8_9EUKA</name>
<reference evidence="1 2" key="1">
    <citation type="journal article" date="2018" name="PLoS ONE">
        <title>The draft genome of Kipferlia bialata reveals reductive genome evolution in fornicate parasites.</title>
        <authorList>
            <person name="Tanifuji G."/>
            <person name="Takabayashi S."/>
            <person name="Kume K."/>
            <person name="Takagi M."/>
            <person name="Nakayama T."/>
            <person name="Kamikawa R."/>
            <person name="Inagaki Y."/>
            <person name="Hashimoto T."/>
        </authorList>
    </citation>
    <scope>NUCLEOTIDE SEQUENCE [LARGE SCALE GENOMIC DNA]</scope>
    <source>
        <strain evidence="1">NY0173</strain>
    </source>
</reference>
<dbReference type="InterPro" id="IPR027417">
    <property type="entry name" value="P-loop_NTPase"/>
</dbReference>
<accession>A0A9K3GDP8</accession>